<dbReference type="AlphaFoldDB" id="D8PKK0"/>
<gene>
    <name evidence="2" type="ORF">SCHCODRAFT_103181</name>
</gene>
<protein>
    <submittedName>
        <fullName evidence="2">Uncharacterized protein</fullName>
    </submittedName>
</protein>
<reference evidence="2 3" key="1">
    <citation type="journal article" date="2010" name="Nat. Biotechnol.">
        <title>Genome sequence of the model mushroom Schizophyllum commune.</title>
        <authorList>
            <person name="Ohm R.A."/>
            <person name="de Jong J.F."/>
            <person name="Lugones L.G."/>
            <person name="Aerts A."/>
            <person name="Kothe E."/>
            <person name="Stajich J.E."/>
            <person name="de Vries R.P."/>
            <person name="Record E."/>
            <person name="Levasseur A."/>
            <person name="Baker S.E."/>
            <person name="Bartholomew K.A."/>
            <person name="Coutinho P.M."/>
            <person name="Erdmann S."/>
            <person name="Fowler T.J."/>
            <person name="Gathman A.C."/>
            <person name="Lombard V."/>
            <person name="Henrissat B."/>
            <person name="Knabe N."/>
            <person name="Kuees U."/>
            <person name="Lilly W.W."/>
            <person name="Lindquist E."/>
            <person name="Lucas S."/>
            <person name="Magnuson J.K."/>
            <person name="Piumi F."/>
            <person name="Raudaskoski M."/>
            <person name="Salamov A."/>
            <person name="Schmutz J."/>
            <person name="Schwarze F.W.M.R."/>
            <person name="vanKuyk P.A."/>
            <person name="Horton J.S."/>
            <person name="Grigoriev I.V."/>
            <person name="Woesten H.A.B."/>
        </authorList>
    </citation>
    <scope>NUCLEOTIDE SEQUENCE [LARGE SCALE GENOMIC DNA]</scope>
    <source>
        <strain evidence="3">H4-8 / FGSC 9210</strain>
    </source>
</reference>
<organism evidence="3">
    <name type="scientific">Schizophyllum commune (strain H4-8 / FGSC 9210)</name>
    <name type="common">Split gill fungus</name>
    <dbReference type="NCBI Taxonomy" id="578458"/>
    <lineage>
        <taxon>Eukaryota</taxon>
        <taxon>Fungi</taxon>
        <taxon>Dikarya</taxon>
        <taxon>Basidiomycota</taxon>
        <taxon>Agaricomycotina</taxon>
        <taxon>Agaricomycetes</taxon>
        <taxon>Agaricomycetidae</taxon>
        <taxon>Agaricales</taxon>
        <taxon>Schizophyllaceae</taxon>
        <taxon>Schizophyllum</taxon>
    </lineage>
</organism>
<feature type="compositionally biased region" description="Polar residues" evidence="1">
    <location>
        <begin position="316"/>
        <end position="335"/>
    </location>
</feature>
<dbReference type="KEGG" id="scm:SCHCO_02731257"/>
<dbReference type="OrthoDB" id="10426350at2759"/>
<feature type="non-terminal residue" evidence="2">
    <location>
        <position position="555"/>
    </location>
</feature>
<feature type="region of interest" description="Disordered" evidence="1">
    <location>
        <begin position="272"/>
        <end position="340"/>
    </location>
</feature>
<dbReference type="Proteomes" id="UP000007431">
    <property type="component" value="Unassembled WGS sequence"/>
</dbReference>
<proteinExistence type="predicted"/>
<name>D8PKK0_SCHCM</name>
<sequence>MEDLKASCEDFPAHFVTVSEIIHTSRFLLTRLCISISIILPIPSSSRRLDSIMAHSLKNFMRHLFHKPRPRSPRTASYANHNPLNIDEYQALDEPDRYTPAGLKCRKKASVERLRPHDLQQPPNPPENSASRIRRRLQKDRSERRTGRAPQGGVTATARNAFHVSPAETKRQSPARLSTRDCQSTSGVPAHVGSSNTAPRPLRGNARSRASEPAPTSQRYTGEERGGQRRSTTRRDPLLADRLPRSGRRPAALSGANPSILRSGVYFGSAPHVASGSGGRRPAPEPQRASRKPLKRRSDNGRSRFVEPTGHRAQEQSRSYNGGLSGASTSPTTRPQPKPQRIAQLPRLWRGVSFAPSSAATSAEVGNYRHISIDEEERLDVSRTDGLCVSGRLTRRYSWLDLVDVQIRAPMTSPQCFPFLWHATNISSLEIGHLVNSSDYRKEWPMEVHALNLKRLTILRTEVPITPLLKGLRVLKLTRLEVQYGSSQPEHLFAVDARRYERFFDIYRKKGTFQSKGSVLIASKNAPLPKRASLELRDSLLQILRGTSWKVVVNV</sequence>
<dbReference type="EMBL" id="GL377302">
    <property type="protein sequence ID" value="EFJ01956.1"/>
    <property type="molecule type" value="Genomic_DNA"/>
</dbReference>
<dbReference type="VEuPathDB" id="FungiDB:SCHCODRAFT_02731257"/>
<evidence type="ECO:0000313" key="3">
    <source>
        <dbReference type="Proteomes" id="UP000007431"/>
    </source>
</evidence>
<feature type="region of interest" description="Disordered" evidence="1">
    <location>
        <begin position="113"/>
        <end position="259"/>
    </location>
</feature>
<feature type="compositionally biased region" description="Basic and acidic residues" evidence="1">
    <location>
        <begin position="296"/>
        <end position="315"/>
    </location>
</feature>
<keyword evidence="3" id="KW-1185">Reference proteome</keyword>
<dbReference type="HOGENOM" id="CLU_491027_0_0_1"/>
<accession>D8PKK0</accession>
<evidence type="ECO:0000313" key="2">
    <source>
        <dbReference type="EMBL" id="EFJ01956.1"/>
    </source>
</evidence>
<evidence type="ECO:0000256" key="1">
    <source>
        <dbReference type="SAM" id="MobiDB-lite"/>
    </source>
</evidence>
<dbReference type="RefSeq" id="XP_003036858.1">
    <property type="nucleotide sequence ID" value="XM_003036812.1"/>
</dbReference>
<feature type="compositionally biased region" description="Polar residues" evidence="1">
    <location>
        <begin position="180"/>
        <end position="198"/>
    </location>
</feature>
<feature type="compositionally biased region" description="Basic and acidic residues" evidence="1">
    <location>
        <begin position="221"/>
        <end position="244"/>
    </location>
</feature>
<dbReference type="GeneID" id="9588567"/>
<dbReference type="InParanoid" id="D8PKK0"/>